<dbReference type="OrthoDB" id="9812295at2"/>
<evidence type="ECO:0000313" key="4">
    <source>
        <dbReference type="Proteomes" id="UP000199008"/>
    </source>
</evidence>
<dbReference type="Proteomes" id="UP000199008">
    <property type="component" value="Unassembled WGS sequence"/>
</dbReference>
<dbReference type="InterPro" id="IPR029039">
    <property type="entry name" value="Flavoprotein-like_sf"/>
</dbReference>
<dbReference type="GO" id="GO:0005829">
    <property type="term" value="C:cytosol"/>
    <property type="evidence" value="ECO:0007669"/>
    <property type="project" value="TreeGrafter"/>
</dbReference>
<feature type="domain" description="NADPH-dependent FMN reductase-like" evidence="2">
    <location>
        <begin position="2"/>
        <end position="148"/>
    </location>
</feature>
<dbReference type="Pfam" id="PF03358">
    <property type="entry name" value="FMN_red"/>
    <property type="match status" value="1"/>
</dbReference>
<sequence length="187" mass="20939">MTKIGIIVGSTREGRVSVPVAEWVKEFAEKQNTDAQFEVVDIKEFGLDRFNEKLPPAMANKEYSNEKITAWSEKIDELDGFIFVTPEYNNNITSSLKDHIDYIASEWNNKAAGIVSYGSTLGMYASLALRNTLGNLRMAIVSPQGAFSLFTDFEEMTTFKPAEVHNATMEALVNDVVNWSKALKTVR</sequence>
<dbReference type="PANTHER" id="PTHR30543:SF21">
    <property type="entry name" value="NAD(P)H-DEPENDENT FMN REDUCTASE LOT6"/>
    <property type="match status" value="1"/>
</dbReference>
<dbReference type="EMBL" id="FNFY01000017">
    <property type="protein sequence ID" value="SDK99621.1"/>
    <property type="molecule type" value="Genomic_DNA"/>
</dbReference>
<protein>
    <submittedName>
        <fullName evidence="3">NAD(P)H-dependent FMN reductase</fullName>
    </submittedName>
</protein>
<comment type="similarity">
    <text evidence="1">Belongs to the azoreductase type 2 family.</text>
</comment>
<reference evidence="4" key="1">
    <citation type="submission" date="2016-10" db="EMBL/GenBank/DDBJ databases">
        <authorList>
            <person name="Varghese N."/>
            <person name="Submissions S."/>
        </authorList>
    </citation>
    <scope>NUCLEOTIDE SEQUENCE [LARGE SCALE GENOMIC DNA]</scope>
    <source>
        <strain evidence="4">CGMCC 1.8895</strain>
    </source>
</reference>
<dbReference type="Gene3D" id="3.40.50.360">
    <property type="match status" value="1"/>
</dbReference>
<evidence type="ECO:0000313" key="3">
    <source>
        <dbReference type="EMBL" id="SDK99621.1"/>
    </source>
</evidence>
<dbReference type="InterPro" id="IPR050712">
    <property type="entry name" value="NAD(P)H-dep_reductase"/>
</dbReference>
<dbReference type="AlphaFoldDB" id="A0A1G9GG47"/>
<keyword evidence="4" id="KW-1185">Reference proteome</keyword>
<dbReference type="PANTHER" id="PTHR30543">
    <property type="entry name" value="CHROMATE REDUCTASE"/>
    <property type="match status" value="1"/>
</dbReference>
<dbReference type="InterPro" id="IPR005025">
    <property type="entry name" value="FMN_Rdtase-like_dom"/>
</dbReference>
<accession>A0A1G9GG47</accession>
<dbReference type="GO" id="GO:0016491">
    <property type="term" value="F:oxidoreductase activity"/>
    <property type="evidence" value="ECO:0007669"/>
    <property type="project" value="InterPro"/>
</dbReference>
<dbReference type="RefSeq" id="WP_092986913.1">
    <property type="nucleotide sequence ID" value="NZ_FNFY01000017.1"/>
</dbReference>
<proteinExistence type="inferred from homology"/>
<evidence type="ECO:0000256" key="1">
    <source>
        <dbReference type="ARBA" id="ARBA00009428"/>
    </source>
</evidence>
<dbReference type="GO" id="GO:0010181">
    <property type="term" value="F:FMN binding"/>
    <property type="evidence" value="ECO:0007669"/>
    <property type="project" value="TreeGrafter"/>
</dbReference>
<dbReference type="SUPFAM" id="SSF52218">
    <property type="entry name" value="Flavoproteins"/>
    <property type="match status" value="1"/>
</dbReference>
<dbReference type="STRING" id="576118.SAMN05216216_11723"/>
<organism evidence="3 4">
    <name type="scientific">Lacicoccus qingdaonensis</name>
    <dbReference type="NCBI Taxonomy" id="576118"/>
    <lineage>
        <taxon>Bacteria</taxon>
        <taxon>Bacillati</taxon>
        <taxon>Bacillota</taxon>
        <taxon>Bacilli</taxon>
        <taxon>Bacillales</taxon>
        <taxon>Salinicoccaceae</taxon>
        <taxon>Lacicoccus</taxon>
    </lineage>
</organism>
<evidence type="ECO:0000259" key="2">
    <source>
        <dbReference type="Pfam" id="PF03358"/>
    </source>
</evidence>
<name>A0A1G9GG47_9BACL</name>
<gene>
    <name evidence="3" type="ORF">SAMN05216216_11723</name>
</gene>